<dbReference type="GO" id="GO:0004805">
    <property type="term" value="F:trehalose-phosphatase activity"/>
    <property type="evidence" value="ECO:0007669"/>
    <property type="project" value="TreeGrafter"/>
</dbReference>
<dbReference type="STRING" id="765257.A0A0C9YB85"/>
<dbReference type="PANTHER" id="PTHR10788:SF15">
    <property type="entry name" value="TREHALOSE SYNTHASE COMPLEX REGULATORY SUBUNIT TPS3-RELATED"/>
    <property type="match status" value="1"/>
</dbReference>
<dbReference type="GO" id="GO:0005992">
    <property type="term" value="P:trehalose biosynthetic process"/>
    <property type="evidence" value="ECO:0007669"/>
    <property type="project" value="InterPro"/>
</dbReference>
<protein>
    <submittedName>
        <fullName evidence="1">Uncharacterized protein</fullName>
    </submittedName>
</protein>
<reference evidence="2" key="2">
    <citation type="submission" date="2015-01" db="EMBL/GenBank/DDBJ databases">
        <title>Evolutionary Origins and Diversification of the Mycorrhizal Mutualists.</title>
        <authorList>
            <consortium name="DOE Joint Genome Institute"/>
            <consortium name="Mycorrhizal Genomics Consortium"/>
            <person name="Kohler A."/>
            <person name="Kuo A."/>
            <person name="Nagy L.G."/>
            <person name="Floudas D."/>
            <person name="Copeland A."/>
            <person name="Barry K.W."/>
            <person name="Cichocki N."/>
            <person name="Veneault-Fourrey C."/>
            <person name="LaButti K."/>
            <person name="Lindquist E.A."/>
            <person name="Lipzen A."/>
            <person name="Lundell T."/>
            <person name="Morin E."/>
            <person name="Murat C."/>
            <person name="Riley R."/>
            <person name="Ohm R."/>
            <person name="Sun H."/>
            <person name="Tunlid A."/>
            <person name="Henrissat B."/>
            <person name="Grigoriev I.V."/>
            <person name="Hibbett D.S."/>
            <person name="Martin F."/>
        </authorList>
    </citation>
    <scope>NUCLEOTIDE SEQUENCE [LARGE SCALE GENOMIC DNA]</scope>
    <source>
        <strain evidence="2">441</strain>
    </source>
</reference>
<dbReference type="SUPFAM" id="SSF53756">
    <property type="entry name" value="UDP-Glycosyltransferase/glycogen phosphorylase"/>
    <property type="match status" value="1"/>
</dbReference>
<sequence>WVNNYHLMLLPGLHVAFPSSEIFWCLSVCNSLLKGVLSADLVSFQIANYARHFRQTASRILAYESLPKGIQVKGRFVDVGVFPMGIDVHSLREKK</sequence>
<dbReference type="GO" id="GO:0005829">
    <property type="term" value="C:cytosol"/>
    <property type="evidence" value="ECO:0007669"/>
    <property type="project" value="TreeGrafter"/>
</dbReference>
<dbReference type="EMBL" id="KN833957">
    <property type="protein sequence ID" value="KIK14071.1"/>
    <property type="molecule type" value="Genomic_DNA"/>
</dbReference>
<dbReference type="OrthoDB" id="2691594at2759"/>
<dbReference type="Gene3D" id="3.40.50.2000">
    <property type="entry name" value="Glycogen Phosphorylase B"/>
    <property type="match status" value="1"/>
</dbReference>
<dbReference type="GO" id="GO:0003825">
    <property type="term" value="F:alpha,alpha-trehalose-phosphate synthase (UDP-forming) activity"/>
    <property type="evidence" value="ECO:0007669"/>
    <property type="project" value="TreeGrafter"/>
</dbReference>
<dbReference type="GO" id="GO:0005946">
    <property type="term" value="C:alpha,alpha-trehalose-phosphate synthase complex (UDP-forming)"/>
    <property type="evidence" value="ECO:0007669"/>
    <property type="project" value="TreeGrafter"/>
</dbReference>
<gene>
    <name evidence="1" type="ORF">PISMIDRAFT_117708</name>
</gene>
<dbReference type="InterPro" id="IPR001830">
    <property type="entry name" value="Glyco_trans_20"/>
</dbReference>
<proteinExistence type="predicted"/>
<evidence type="ECO:0000313" key="1">
    <source>
        <dbReference type="EMBL" id="KIK14071.1"/>
    </source>
</evidence>
<evidence type="ECO:0000313" key="2">
    <source>
        <dbReference type="Proteomes" id="UP000054018"/>
    </source>
</evidence>
<dbReference type="Pfam" id="PF00982">
    <property type="entry name" value="Glyco_transf_20"/>
    <property type="match status" value="1"/>
</dbReference>
<dbReference type="PANTHER" id="PTHR10788">
    <property type="entry name" value="TREHALOSE-6-PHOSPHATE SYNTHASE"/>
    <property type="match status" value="1"/>
</dbReference>
<organism evidence="1 2">
    <name type="scientific">Pisolithus microcarpus 441</name>
    <dbReference type="NCBI Taxonomy" id="765257"/>
    <lineage>
        <taxon>Eukaryota</taxon>
        <taxon>Fungi</taxon>
        <taxon>Dikarya</taxon>
        <taxon>Basidiomycota</taxon>
        <taxon>Agaricomycotina</taxon>
        <taxon>Agaricomycetes</taxon>
        <taxon>Agaricomycetidae</taxon>
        <taxon>Boletales</taxon>
        <taxon>Sclerodermatineae</taxon>
        <taxon>Pisolithaceae</taxon>
        <taxon>Pisolithus</taxon>
    </lineage>
</organism>
<accession>A0A0C9YB85</accession>
<dbReference type="Proteomes" id="UP000054018">
    <property type="component" value="Unassembled WGS sequence"/>
</dbReference>
<name>A0A0C9YB85_9AGAM</name>
<dbReference type="AlphaFoldDB" id="A0A0C9YB85"/>
<feature type="non-terminal residue" evidence="1">
    <location>
        <position position="95"/>
    </location>
</feature>
<keyword evidence="2" id="KW-1185">Reference proteome</keyword>
<dbReference type="HOGENOM" id="CLU_154295_0_0_1"/>
<reference evidence="1 2" key="1">
    <citation type="submission" date="2014-04" db="EMBL/GenBank/DDBJ databases">
        <authorList>
            <consortium name="DOE Joint Genome Institute"/>
            <person name="Kuo A."/>
            <person name="Kohler A."/>
            <person name="Costa M.D."/>
            <person name="Nagy L.G."/>
            <person name="Floudas D."/>
            <person name="Copeland A."/>
            <person name="Barry K.W."/>
            <person name="Cichocki N."/>
            <person name="Veneault-Fourrey C."/>
            <person name="LaButti K."/>
            <person name="Lindquist E.A."/>
            <person name="Lipzen A."/>
            <person name="Lundell T."/>
            <person name="Morin E."/>
            <person name="Murat C."/>
            <person name="Sun H."/>
            <person name="Tunlid A."/>
            <person name="Henrissat B."/>
            <person name="Grigoriev I.V."/>
            <person name="Hibbett D.S."/>
            <person name="Martin F."/>
            <person name="Nordberg H.P."/>
            <person name="Cantor M.N."/>
            <person name="Hua S.X."/>
        </authorList>
    </citation>
    <scope>NUCLEOTIDE SEQUENCE [LARGE SCALE GENOMIC DNA]</scope>
    <source>
        <strain evidence="1 2">441</strain>
    </source>
</reference>